<dbReference type="Proteomes" id="UP000198534">
    <property type="component" value="Unassembled WGS sequence"/>
</dbReference>
<dbReference type="Gene3D" id="2.40.100.10">
    <property type="entry name" value="Cyclophilin-like"/>
    <property type="match status" value="1"/>
</dbReference>
<dbReference type="PANTHER" id="PTHR34698">
    <property type="entry name" value="5-OXOPROLINASE SUBUNIT B"/>
    <property type="match status" value="1"/>
</dbReference>
<dbReference type="GO" id="GO:0016787">
    <property type="term" value="F:hydrolase activity"/>
    <property type="evidence" value="ECO:0007669"/>
    <property type="project" value="UniProtKB-KW"/>
</dbReference>
<organism evidence="6 7">
    <name type="scientific">Marininema mesophilum</name>
    <dbReference type="NCBI Taxonomy" id="1048340"/>
    <lineage>
        <taxon>Bacteria</taxon>
        <taxon>Bacillati</taxon>
        <taxon>Bacillota</taxon>
        <taxon>Bacilli</taxon>
        <taxon>Bacillales</taxon>
        <taxon>Thermoactinomycetaceae</taxon>
        <taxon>Marininema</taxon>
    </lineage>
</organism>
<keyword evidence="2" id="KW-0378">Hydrolase</keyword>
<feature type="region of interest" description="Disordered" evidence="4">
    <location>
        <begin position="225"/>
        <end position="244"/>
    </location>
</feature>
<evidence type="ECO:0000256" key="2">
    <source>
        <dbReference type="ARBA" id="ARBA00022801"/>
    </source>
</evidence>
<dbReference type="InterPro" id="IPR029000">
    <property type="entry name" value="Cyclophilin-like_dom_sf"/>
</dbReference>
<keyword evidence="7" id="KW-1185">Reference proteome</keyword>
<dbReference type="SMART" id="SM00796">
    <property type="entry name" value="AHS1"/>
    <property type="match status" value="1"/>
</dbReference>
<dbReference type="AlphaFoldDB" id="A0A1H3CJ98"/>
<dbReference type="EMBL" id="FNNQ01000023">
    <property type="protein sequence ID" value="SDX54156.1"/>
    <property type="molecule type" value="Genomic_DNA"/>
</dbReference>
<keyword evidence="1" id="KW-0547">Nucleotide-binding</keyword>
<dbReference type="InterPro" id="IPR003833">
    <property type="entry name" value="CT_C_D"/>
</dbReference>
<dbReference type="Gene3D" id="3.30.1360.40">
    <property type="match status" value="1"/>
</dbReference>
<dbReference type="SUPFAM" id="SSF50891">
    <property type="entry name" value="Cyclophilin-like"/>
    <property type="match status" value="1"/>
</dbReference>
<dbReference type="InterPro" id="IPR010016">
    <property type="entry name" value="PxpB"/>
</dbReference>
<accession>A0A1H3CJ98</accession>
<dbReference type="GO" id="GO:0005524">
    <property type="term" value="F:ATP binding"/>
    <property type="evidence" value="ECO:0007669"/>
    <property type="project" value="UniProtKB-KW"/>
</dbReference>
<protein>
    <submittedName>
        <fullName evidence="6">Inhibitor of KinA</fullName>
    </submittedName>
</protein>
<dbReference type="NCBIfam" id="TIGR00370">
    <property type="entry name" value="5-oxoprolinase subunit PxpB"/>
    <property type="match status" value="1"/>
</dbReference>
<sequence length="244" mass="27416">MGDMPSIQPVGDTGVRIHFGDQIDPEIHKQIQSYCNALQARNLRGVIEWVPSYTAVTIYYHPYQIDYQSLIRELAKMKKNIQSLSEREVRKVVIPVVYGGEYGPDLVDVAEHNGLTPAEVIEIHSSASYLVYMMGFVPGFPYLGGMSESIATPRLEQPRATIPVGSVGIAGGQTGVYPLETPGGWRLIGRTPLRLYDPHRERPMLLMVGDQITFEPVSMKEYSEREADELKIHKKREQSNELSD</sequence>
<evidence type="ECO:0000313" key="7">
    <source>
        <dbReference type="Proteomes" id="UP000198534"/>
    </source>
</evidence>
<evidence type="ECO:0000256" key="1">
    <source>
        <dbReference type="ARBA" id="ARBA00022741"/>
    </source>
</evidence>
<feature type="domain" description="Carboxyltransferase" evidence="5">
    <location>
        <begin position="5"/>
        <end position="206"/>
    </location>
</feature>
<evidence type="ECO:0000313" key="6">
    <source>
        <dbReference type="EMBL" id="SDX54156.1"/>
    </source>
</evidence>
<dbReference type="Pfam" id="PF02682">
    <property type="entry name" value="CT_C_D"/>
    <property type="match status" value="1"/>
</dbReference>
<dbReference type="SUPFAM" id="SSF160467">
    <property type="entry name" value="PH0987 N-terminal domain-like"/>
    <property type="match status" value="1"/>
</dbReference>
<evidence type="ECO:0000256" key="4">
    <source>
        <dbReference type="SAM" id="MobiDB-lite"/>
    </source>
</evidence>
<evidence type="ECO:0000259" key="5">
    <source>
        <dbReference type="SMART" id="SM00796"/>
    </source>
</evidence>
<evidence type="ECO:0000256" key="3">
    <source>
        <dbReference type="ARBA" id="ARBA00022840"/>
    </source>
</evidence>
<dbReference type="STRING" id="1048340.SAMN05444487_12310"/>
<dbReference type="PANTHER" id="PTHR34698:SF2">
    <property type="entry name" value="5-OXOPROLINASE SUBUNIT B"/>
    <property type="match status" value="1"/>
</dbReference>
<keyword evidence="3" id="KW-0067">ATP-binding</keyword>
<name>A0A1H3CJ98_9BACL</name>
<gene>
    <name evidence="6" type="ORF">SAMN05444487_12310</name>
</gene>
<reference evidence="6 7" key="1">
    <citation type="submission" date="2016-10" db="EMBL/GenBank/DDBJ databases">
        <authorList>
            <person name="de Groot N.N."/>
        </authorList>
    </citation>
    <scope>NUCLEOTIDE SEQUENCE [LARGE SCALE GENOMIC DNA]</scope>
    <source>
        <strain evidence="6 7">DSM 45610</strain>
    </source>
</reference>
<proteinExistence type="predicted"/>